<evidence type="ECO:0000313" key="4">
    <source>
        <dbReference type="Ensembl" id="ENSGAGP00000008624.1"/>
    </source>
</evidence>
<dbReference type="InterPro" id="IPR003680">
    <property type="entry name" value="Flavodoxin_fold"/>
</dbReference>
<evidence type="ECO:0000256" key="1">
    <source>
        <dbReference type="ARBA" id="ARBA00006252"/>
    </source>
</evidence>
<organism evidence="4 5">
    <name type="scientific">Gopherus agassizii</name>
    <name type="common">Agassiz's desert tortoise</name>
    <dbReference type="NCBI Taxonomy" id="38772"/>
    <lineage>
        <taxon>Eukaryota</taxon>
        <taxon>Metazoa</taxon>
        <taxon>Chordata</taxon>
        <taxon>Craniata</taxon>
        <taxon>Vertebrata</taxon>
        <taxon>Euteleostomi</taxon>
        <taxon>Archelosauria</taxon>
        <taxon>Testudinata</taxon>
        <taxon>Testudines</taxon>
        <taxon>Cryptodira</taxon>
        <taxon>Durocryptodira</taxon>
        <taxon>Testudinoidea</taxon>
        <taxon>Testudinidae</taxon>
        <taxon>Gopherus</taxon>
    </lineage>
</organism>
<dbReference type="InterPro" id="IPR029039">
    <property type="entry name" value="Flavoprotein-like_sf"/>
</dbReference>
<dbReference type="GO" id="GO:0005829">
    <property type="term" value="C:cytosol"/>
    <property type="evidence" value="ECO:0007669"/>
    <property type="project" value="TreeGrafter"/>
</dbReference>
<dbReference type="PANTHER" id="PTHR10204">
    <property type="entry name" value="NAD P H OXIDOREDUCTASE-RELATED"/>
    <property type="match status" value="1"/>
</dbReference>
<dbReference type="Proteomes" id="UP000291020">
    <property type="component" value="Unassembled WGS sequence"/>
</dbReference>
<dbReference type="FunFam" id="3.40.50.360:FF:000054">
    <property type="entry name" value="NAD(P)H dehydrogenase, quinone 1"/>
    <property type="match status" value="1"/>
</dbReference>
<dbReference type="Ensembl" id="ENSGAGT00000009916.1">
    <property type="protein sequence ID" value="ENSGAGP00000008624.1"/>
    <property type="gene ID" value="ENSGAGG00000006835.1"/>
</dbReference>
<reference evidence="5" key="1">
    <citation type="journal article" date="2017" name="PLoS ONE">
        <title>The Agassiz's desert tortoise genome provides a resource for the conservation of a threatened species.</title>
        <authorList>
            <person name="Tollis M."/>
            <person name="DeNardo D.F."/>
            <person name="Cornelius J.A."/>
            <person name="Dolby G.A."/>
            <person name="Edwards T."/>
            <person name="Henen B.T."/>
            <person name="Karl A.E."/>
            <person name="Murphy R.W."/>
            <person name="Kusumi K."/>
        </authorList>
    </citation>
    <scope>NUCLEOTIDE SEQUENCE [LARGE SCALE GENOMIC DNA]</scope>
</reference>
<protein>
    <recommendedName>
        <fullName evidence="3">Flavodoxin-like fold domain-containing protein</fullName>
    </recommendedName>
</protein>
<sequence length="225" mass="25369">MYPSSWYLGDSLFFLTPGRKVLVFYAHQEPKSLNGSLKNCAVEELSKQGCNIIMSDLYAMRFEPRATRNDIIGCLHNSEHVDYGVESWEAYKRRCLASDLIEEQRKVQEAKLVIFQFPLYLFSMPAIMKDWMDTVLVQGFAHNFPQCYDDDLLKVRSLDCYIRPGIGNLWPAAHQGKQIMALTGHGSLSQANGGSGKQRGSRDVLAAAPHCPHWPGAVNCGQWEP</sequence>
<name>A0A452H235_9SAUR</name>
<comment type="similarity">
    <text evidence="1">Belongs to the NAD(P)H dehydrogenase (quinone) family.</text>
</comment>
<dbReference type="GO" id="GO:0003955">
    <property type="term" value="F:NAD(P)H dehydrogenase (quinone) activity"/>
    <property type="evidence" value="ECO:0007669"/>
    <property type="project" value="TreeGrafter"/>
</dbReference>
<evidence type="ECO:0000256" key="2">
    <source>
        <dbReference type="ARBA" id="ARBA00023002"/>
    </source>
</evidence>
<evidence type="ECO:0000259" key="3">
    <source>
        <dbReference type="Pfam" id="PF02525"/>
    </source>
</evidence>
<keyword evidence="5" id="KW-1185">Reference proteome</keyword>
<reference evidence="4" key="2">
    <citation type="submission" date="2025-08" db="UniProtKB">
        <authorList>
            <consortium name="Ensembl"/>
        </authorList>
    </citation>
    <scope>IDENTIFICATION</scope>
</reference>
<reference evidence="4" key="3">
    <citation type="submission" date="2025-09" db="UniProtKB">
        <authorList>
            <consortium name="Ensembl"/>
        </authorList>
    </citation>
    <scope>IDENTIFICATION</scope>
</reference>
<dbReference type="SUPFAM" id="SSF52218">
    <property type="entry name" value="Flavoproteins"/>
    <property type="match status" value="1"/>
</dbReference>
<proteinExistence type="inferred from homology"/>
<dbReference type="STRING" id="38772.ENSGAGP00000008624"/>
<dbReference type="AlphaFoldDB" id="A0A452H235"/>
<dbReference type="Gene3D" id="3.40.50.360">
    <property type="match status" value="1"/>
</dbReference>
<dbReference type="InterPro" id="IPR051545">
    <property type="entry name" value="NAD(P)H_dehydrogenase_qn"/>
</dbReference>
<dbReference type="PANTHER" id="PTHR10204:SF33">
    <property type="entry name" value="RIBOSYLDIHYDRONICOTINAMIDE DEHYDROGENASE [QUINONE]"/>
    <property type="match status" value="1"/>
</dbReference>
<accession>A0A452H235</accession>
<feature type="domain" description="Flavodoxin-like fold" evidence="3">
    <location>
        <begin position="20"/>
        <end position="144"/>
    </location>
</feature>
<evidence type="ECO:0000313" key="5">
    <source>
        <dbReference type="Proteomes" id="UP000291020"/>
    </source>
</evidence>
<dbReference type="Pfam" id="PF02525">
    <property type="entry name" value="Flavodoxin_2"/>
    <property type="match status" value="1"/>
</dbReference>
<keyword evidence="2" id="KW-0560">Oxidoreductase</keyword>